<dbReference type="GO" id="GO:0003924">
    <property type="term" value="F:GTPase activity"/>
    <property type="evidence" value="ECO:0007669"/>
    <property type="project" value="InterPro"/>
</dbReference>
<dbReference type="Gene3D" id="3.10.20.30">
    <property type="match status" value="1"/>
</dbReference>
<dbReference type="AlphaFoldDB" id="A0A1H7HCD9"/>
<dbReference type="InterPro" id="IPR006074">
    <property type="entry name" value="GTP1-OBG_CS"/>
</dbReference>
<dbReference type="PROSITE" id="PS51880">
    <property type="entry name" value="TGS"/>
    <property type="match status" value="1"/>
</dbReference>
<dbReference type="InterPro" id="IPR031662">
    <property type="entry name" value="GTP-binding_2"/>
</dbReference>
<dbReference type="NCBIfam" id="TIGR00231">
    <property type="entry name" value="small_GTP"/>
    <property type="match status" value="1"/>
</dbReference>
<organism evidence="6 7">
    <name type="scientific">Haloferax larsenii</name>
    <dbReference type="NCBI Taxonomy" id="302484"/>
    <lineage>
        <taxon>Archaea</taxon>
        <taxon>Methanobacteriati</taxon>
        <taxon>Methanobacteriota</taxon>
        <taxon>Stenosarchaea group</taxon>
        <taxon>Halobacteria</taxon>
        <taxon>Halobacteriales</taxon>
        <taxon>Haloferacaceae</taxon>
        <taxon>Haloferax</taxon>
    </lineage>
</organism>
<evidence type="ECO:0000256" key="2">
    <source>
        <dbReference type="ARBA" id="ARBA00023134"/>
    </source>
</evidence>
<evidence type="ECO:0008006" key="8">
    <source>
        <dbReference type="Google" id="ProtNLM"/>
    </source>
</evidence>
<dbReference type="PROSITE" id="PS00905">
    <property type="entry name" value="GTP1_OBG"/>
    <property type="match status" value="1"/>
</dbReference>
<dbReference type="InterPro" id="IPR045001">
    <property type="entry name" value="DRG"/>
</dbReference>
<evidence type="ECO:0000256" key="1">
    <source>
        <dbReference type="ARBA" id="ARBA00022741"/>
    </source>
</evidence>
<dbReference type="GO" id="GO:0005525">
    <property type="term" value="F:GTP binding"/>
    <property type="evidence" value="ECO:0007669"/>
    <property type="project" value="UniProtKB-KW"/>
</dbReference>
<dbReference type="CDD" id="cd01896">
    <property type="entry name" value="DRG"/>
    <property type="match status" value="1"/>
</dbReference>
<accession>A0A1H7HCD9</accession>
<evidence type="ECO:0000259" key="5">
    <source>
        <dbReference type="PROSITE" id="PS51880"/>
    </source>
</evidence>
<dbReference type="InterPro" id="IPR027417">
    <property type="entry name" value="P-loop_NTPase"/>
</dbReference>
<dbReference type="InterPro" id="IPR004095">
    <property type="entry name" value="TGS"/>
</dbReference>
<dbReference type="InterPro" id="IPR012676">
    <property type="entry name" value="TGS-like"/>
</dbReference>
<reference evidence="6 7" key="1">
    <citation type="submission" date="2016-10" db="EMBL/GenBank/DDBJ databases">
        <authorList>
            <person name="de Groot N.N."/>
        </authorList>
    </citation>
    <scope>NUCLEOTIDE SEQUENCE [LARGE SCALE GENOMIC DNA]</scope>
    <source>
        <strain evidence="6 7">CDM_5</strain>
    </source>
</reference>
<keyword evidence="1" id="KW-0547">Nucleotide-binding</keyword>
<dbReference type="InterPro" id="IPR031167">
    <property type="entry name" value="G_OBG"/>
</dbReference>
<dbReference type="Pfam" id="PF02824">
    <property type="entry name" value="TGS"/>
    <property type="match status" value="1"/>
</dbReference>
<dbReference type="SUPFAM" id="SSF81271">
    <property type="entry name" value="TGS-like"/>
    <property type="match status" value="1"/>
</dbReference>
<dbReference type="InterPro" id="IPR006073">
    <property type="entry name" value="GTP-bd"/>
</dbReference>
<evidence type="ECO:0000313" key="6">
    <source>
        <dbReference type="EMBL" id="SEK47924.1"/>
    </source>
</evidence>
<dbReference type="PANTHER" id="PTHR43127">
    <property type="entry name" value="DEVELOPMENTALLY-REGULATED GTP-BINDING PROTEIN 2"/>
    <property type="match status" value="1"/>
</dbReference>
<evidence type="ECO:0000259" key="4">
    <source>
        <dbReference type="PROSITE" id="PS51710"/>
    </source>
</evidence>
<keyword evidence="2" id="KW-0342">GTP-binding</keyword>
<evidence type="ECO:0000313" key="7">
    <source>
        <dbReference type="Proteomes" id="UP000183894"/>
    </source>
</evidence>
<dbReference type="Gene3D" id="3.40.50.300">
    <property type="entry name" value="P-loop containing nucleotide triphosphate hydrolases"/>
    <property type="match status" value="1"/>
</dbReference>
<dbReference type="Pfam" id="PF01926">
    <property type="entry name" value="MMR_HSR1"/>
    <property type="match status" value="1"/>
</dbReference>
<dbReference type="InterPro" id="IPR005225">
    <property type="entry name" value="Small_GTP-bd"/>
</dbReference>
<gene>
    <name evidence="6" type="ORF">SAMN04488691_101546</name>
</gene>
<feature type="domain" description="OBG-type G" evidence="4">
    <location>
        <begin position="89"/>
        <end position="320"/>
    </location>
</feature>
<dbReference type="PROSITE" id="PS51710">
    <property type="entry name" value="G_OBG"/>
    <property type="match status" value="1"/>
</dbReference>
<keyword evidence="3" id="KW-0175">Coiled coil</keyword>
<dbReference type="Gene3D" id="6.10.140.1070">
    <property type="match status" value="1"/>
</dbReference>
<sequence>MENAGPGVCYFLGSEGKGFSTDAAELVTMGLEEEIEDIREEIANTPYNKSTEGHIGRLKAKLAELKEKLENQSSAGGGQGYAVEKTGDATVALVGFPSVGKSTLINALTNADSETGEYEFTTLDVNPGMLKYKGANIQILDVPGLIEGAAGGRGGGKEVLSVVRTADLVVFMLSVFEIERYERLCEELYNNKIRLDTTPPNLSIKKKGKGGINVTKSDSVELDEDTIKGILREHGFVNAEVTLRGETTIDELIDGIMENRVYLPSIVAVNKADLIDKDYLPTVEENLRDVGLDPDEVTFISAEAEKGLDSLKEEVWDALGLIRVYMDKPGRGVDYEEPLVLCEGENTIDDAIQKLGAKLDERFRFARVSGPSAKHDEQQVGRDHELADEDVLRIIAQR</sequence>
<dbReference type="SUPFAM" id="SSF52540">
    <property type="entry name" value="P-loop containing nucleoside triphosphate hydrolases"/>
    <property type="match status" value="1"/>
</dbReference>
<name>A0A1H7HCD9_HALLR</name>
<dbReference type="InterPro" id="IPR012675">
    <property type="entry name" value="Beta-grasp_dom_sf"/>
</dbReference>
<dbReference type="PRINTS" id="PR00326">
    <property type="entry name" value="GTP1OBG"/>
</dbReference>
<proteinExistence type="predicted"/>
<dbReference type="EMBL" id="FOAD01000001">
    <property type="protein sequence ID" value="SEK47924.1"/>
    <property type="molecule type" value="Genomic_DNA"/>
</dbReference>
<dbReference type="Pfam" id="PF16897">
    <property type="entry name" value="MMR_HSR1_Xtn"/>
    <property type="match status" value="1"/>
</dbReference>
<feature type="domain" description="TGS" evidence="5">
    <location>
        <begin position="320"/>
        <end position="396"/>
    </location>
</feature>
<evidence type="ECO:0000256" key="3">
    <source>
        <dbReference type="SAM" id="Coils"/>
    </source>
</evidence>
<dbReference type="Proteomes" id="UP000183894">
    <property type="component" value="Unassembled WGS sequence"/>
</dbReference>
<feature type="coiled-coil region" evidence="3">
    <location>
        <begin position="48"/>
        <end position="75"/>
    </location>
</feature>
<protein>
    <recommendedName>
        <fullName evidence="8">OBG-type G domain-containing protein</fullName>
    </recommendedName>
</protein>